<dbReference type="InterPro" id="IPR004792">
    <property type="entry name" value="BaiN-like"/>
</dbReference>
<evidence type="ECO:0000259" key="5">
    <source>
        <dbReference type="Pfam" id="PF22780"/>
    </source>
</evidence>
<dbReference type="PANTHER" id="PTHR42887">
    <property type="entry name" value="OS12G0638800 PROTEIN"/>
    <property type="match status" value="1"/>
</dbReference>
<keyword evidence="7" id="KW-1185">Reference proteome</keyword>
<evidence type="ECO:0000313" key="7">
    <source>
        <dbReference type="Proteomes" id="UP000198901"/>
    </source>
</evidence>
<sequence>MKHTIAIIGGGAAGFFGAIAAATTFPDARVVLFEKGKHVLGKVKVSGGGRCNVTNAAPTLAELLKGYPRGARFLKQLFPRFSNQDTIRWFAERGVELKTEPDGRLFPVTDSSWTIIDCLQREARKAGVEIRLSEGIRRLEPKDDRFELTTTEGAFTATRVLITTGGHPQPDGYEWLTRLGIQTESPVPSLFTFNSPTSFLRELPGVSVPDALVRIAGTSFQYSGPLLVTHWGLSGPAVLKLSAFAARELAAGGYRFQCLVNWTGEKPEAAREQLELFRKTNAGKQLGTVAPFGLPNRLWRAFLAESGNREEMRWSDLTGKPFHKLHETLTNAVFQVEGKTTFKEEFVTCGGVSLSDIDPKTLQHKKIPGLFFAGEVLDIDGITGGFNFQAAWTTAYIAGLSIGL</sequence>
<dbReference type="EMBL" id="FNGS01000004">
    <property type="protein sequence ID" value="SDM02687.1"/>
    <property type="molecule type" value="Genomic_DNA"/>
</dbReference>
<dbReference type="Gene3D" id="1.10.8.260">
    <property type="entry name" value="HI0933 insert domain-like"/>
    <property type="match status" value="1"/>
</dbReference>
<evidence type="ECO:0000259" key="4">
    <source>
        <dbReference type="Pfam" id="PF03486"/>
    </source>
</evidence>
<evidence type="ECO:0000256" key="2">
    <source>
        <dbReference type="ARBA" id="ARBA00022630"/>
    </source>
</evidence>
<comment type="cofactor">
    <cofactor evidence="1">
        <name>FAD</name>
        <dbReference type="ChEBI" id="CHEBI:57692"/>
    </cofactor>
</comment>
<evidence type="ECO:0000313" key="6">
    <source>
        <dbReference type="EMBL" id="SDM02687.1"/>
    </source>
</evidence>
<dbReference type="SUPFAM" id="SSF160996">
    <property type="entry name" value="HI0933 insert domain-like"/>
    <property type="match status" value="1"/>
</dbReference>
<dbReference type="InterPro" id="IPR055178">
    <property type="entry name" value="RsdA/BaiN/AoA(So)-like_dom"/>
</dbReference>
<dbReference type="AlphaFoldDB" id="A0A1G9PWU1"/>
<dbReference type="Pfam" id="PF22780">
    <property type="entry name" value="HI0933_like_1st"/>
    <property type="match status" value="1"/>
</dbReference>
<evidence type="ECO:0008006" key="8">
    <source>
        <dbReference type="Google" id="ProtNLM"/>
    </source>
</evidence>
<keyword evidence="2" id="KW-0285">Flavoprotein</keyword>
<dbReference type="SUPFAM" id="SSF51905">
    <property type="entry name" value="FAD/NAD(P)-binding domain"/>
    <property type="match status" value="1"/>
</dbReference>
<dbReference type="RefSeq" id="WP_176785528.1">
    <property type="nucleotide sequence ID" value="NZ_FNGS01000004.1"/>
</dbReference>
<dbReference type="InterPro" id="IPR023166">
    <property type="entry name" value="BaiN-like_dom_sf"/>
</dbReference>
<reference evidence="6 7" key="1">
    <citation type="submission" date="2016-10" db="EMBL/GenBank/DDBJ databases">
        <authorList>
            <person name="de Groot N.N."/>
        </authorList>
    </citation>
    <scope>NUCLEOTIDE SEQUENCE [LARGE SCALE GENOMIC DNA]</scope>
    <source>
        <strain evidence="6 7">DSM 21668</strain>
    </source>
</reference>
<dbReference type="Proteomes" id="UP000198901">
    <property type="component" value="Unassembled WGS sequence"/>
</dbReference>
<proteinExistence type="predicted"/>
<dbReference type="Gene3D" id="2.40.30.10">
    <property type="entry name" value="Translation factors"/>
    <property type="match status" value="1"/>
</dbReference>
<protein>
    <recommendedName>
        <fullName evidence="8">Flavoprotein, HI0933 family</fullName>
    </recommendedName>
</protein>
<dbReference type="PANTHER" id="PTHR42887:SF2">
    <property type="entry name" value="OS12G0638800 PROTEIN"/>
    <property type="match status" value="1"/>
</dbReference>
<dbReference type="InterPro" id="IPR036188">
    <property type="entry name" value="FAD/NAD-bd_sf"/>
</dbReference>
<feature type="domain" description="RsdA/BaiN/AoA(So)-like insert" evidence="5">
    <location>
        <begin position="187"/>
        <end position="347"/>
    </location>
</feature>
<gene>
    <name evidence="6" type="ORF">SAMN04488090_2338</name>
</gene>
<keyword evidence="3" id="KW-0274">FAD</keyword>
<dbReference type="Pfam" id="PF03486">
    <property type="entry name" value="HI0933_like"/>
    <property type="match status" value="1"/>
</dbReference>
<dbReference type="Gene3D" id="3.50.50.60">
    <property type="entry name" value="FAD/NAD(P)-binding domain"/>
    <property type="match status" value="1"/>
</dbReference>
<organism evidence="6 7">
    <name type="scientific">Siphonobacter aquaeclarae</name>
    <dbReference type="NCBI Taxonomy" id="563176"/>
    <lineage>
        <taxon>Bacteria</taxon>
        <taxon>Pseudomonadati</taxon>
        <taxon>Bacteroidota</taxon>
        <taxon>Cytophagia</taxon>
        <taxon>Cytophagales</taxon>
        <taxon>Cytophagaceae</taxon>
        <taxon>Siphonobacter</taxon>
    </lineage>
</organism>
<name>A0A1G9PWU1_9BACT</name>
<dbReference type="STRING" id="563176.SAMN04488090_2338"/>
<dbReference type="NCBIfam" id="TIGR00275">
    <property type="entry name" value="aminoacetone oxidase family FAD-binding enzyme"/>
    <property type="match status" value="1"/>
</dbReference>
<accession>A0A1G9PWU1</accession>
<dbReference type="PRINTS" id="PR00368">
    <property type="entry name" value="FADPNR"/>
</dbReference>
<feature type="domain" description="RsdA/BaiN/AoA(So)-like Rossmann fold-like" evidence="4">
    <location>
        <begin position="4"/>
        <end position="399"/>
    </location>
</feature>
<evidence type="ECO:0000256" key="1">
    <source>
        <dbReference type="ARBA" id="ARBA00001974"/>
    </source>
</evidence>
<dbReference type="InterPro" id="IPR057661">
    <property type="entry name" value="RsdA/BaiN/AoA(So)_Rossmann"/>
</dbReference>
<evidence type="ECO:0000256" key="3">
    <source>
        <dbReference type="ARBA" id="ARBA00022827"/>
    </source>
</evidence>